<accession>S3DDF1</accession>
<keyword evidence="4 9" id="KW-0812">Transmembrane</keyword>
<dbReference type="AlphaFoldDB" id="S3DDF1"/>
<gene>
    <name evidence="11" type="ORF">GLAREA_13064</name>
</gene>
<keyword evidence="3" id="KW-0808">Transferase</keyword>
<dbReference type="GO" id="GO:0012505">
    <property type="term" value="C:endomembrane system"/>
    <property type="evidence" value="ECO:0007669"/>
    <property type="project" value="UniProtKB-SubCell"/>
</dbReference>
<dbReference type="RefSeq" id="XP_008082912.1">
    <property type="nucleotide sequence ID" value="XM_008084721.1"/>
</dbReference>
<evidence type="ECO:0000256" key="1">
    <source>
        <dbReference type="ARBA" id="ARBA00004606"/>
    </source>
</evidence>
<comment type="subcellular location">
    <subcellularLocation>
        <location evidence="8">Endomembrane system</location>
        <topology evidence="8">Single-pass membrane protein</topology>
    </subcellularLocation>
    <subcellularLocation>
        <location evidence="1">Membrane</location>
        <topology evidence="1">Single-pass type II membrane protein</topology>
    </subcellularLocation>
</comment>
<evidence type="ECO:0000313" key="12">
    <source>
        <dbReference type="Proteomes" id="UP000016922"/>
    </source>
</evidence>
<dbReference type="GO" id="GO:0016757">
    <property type="term" value="F:glycosyltransferase activity"/>
    <property type="evidence" value="ECO:0007669"/>
    <property type="project" value="UniProtKB-KW"/>
</dbReference>
<dbReference type="eggNOG" id="KOG2246">
    <property type="taxonomic scope" value="Eukaryota"/>
</dbReference>
<dbReference type="OrthoDB" id="414175at2759"/>
<evidence type="ECO:0000256" key="4">
    <source>
        <dbReference type="ARBA" id="ARBA00022692"/>
    </source>
</evidence>
<keyword evidence="6 9" id="KW-1133">Transmembrane helix</keyword>
<keyword evidence="5" id="KW-0735">Signal-anchor</keyword>
<evidence type="ECO:0000313" key="11">
    <source>
        <dbReference type="EMBL" id="EPE30016.1"/>
    </source>
</evidence>
<dbReference type="OMA" id="DMIGMEQ"/>
<sequence>MVIAKIKRNAYLSVALCVLAVIWIYHFLSIYHQPTLLQAPKTIPYTVPYADGSRDQFHDLSHLVKYELSPSFGYSRRIIKTRPFFGAREELTILNDTKLFDEMQMLSAEPEDLQNVALKSTLPPLTLSVPTSPKVDTSIFAFGISTNVDRLPDAVPQLQHWLPNTKSTLHILVPPSSKIQQSQQQMRELGIKTTIKSTNLAFAKAYFALIKELYDTRTPQTKWLVLIDDDTFVPSLPALIAHLNKLYDASDELVIGAMSDNIQQMKNFGLIPFGGGGIFISVPLAAKLTDPRVWKACMELPNDQGDQIVNECLRAHSTIRTTYDLNLHQMDFHGDASVLDGYYESGRQMLTVHHWRSWYNVDMPALAYVSKACGDEGILMRWLFADDIVLSNGYSVVEYPNGIEIAELAKVEHTWNEPPDLALHRIGPIRERMGKGDKSTYRMLDTEILEGYGVRQTYVRRVERLEKGKDEKGRLRMEAVGEDGVVELIWVF</sequence>
<keyword evidence="2" id="KW-0328">Glycosyltransferase</keyword>
<dbReference type="PANTHER" id="PTHR10811">
    <property type="entry name" value="FRINGE-RELATED"/>
    <property type="match status" value="1"/>
</dbReference>
<proteinExistence type="predicted"/>
<protein>
    <recommendedName>
        <fullName evidence="10">Fringe-like glycosyltransferase domain-containing protein</fullName>
    </recommendedName>
</protein>
<dbReference type="Proteomes" id="UP000016922">
    <property type="component" value="Unassembled WGS sequence"/>
</dbReference>
<evidence type="ECO:0000256" key="5">
    <source>
        <dbReference type="ARBA" id="ARBA00022968"/>
    </source>
</evidence>
<reference evidence="11 12" key="1">
    <citation type="journal article" date="2013" name="BMC Genomics">
        <title>Genomics-driven discovery of the pneumocandin biosynthetic gene cluster in the fungus Glarea lozoyensis.</title>
        <authorList>
            <person name="Chen L."/>
            <person name="Yue Q."/>
            <person name="Zhang X."/>
            <person name="Xiang M."/>
            <person name="Wang C."/>
            <person name="Li S."/>
            <person name="Che Y."/>
            <person name="Ortiz-Lopez F.J."/>
            <person name="Bills G.F."/>
            <person name="Liu X."/>
            <person name="An Z."/>
        </authorList>
    </citation>
    <scope>NUCLEOTIDE SEQUENCE [LARGE SCALE GENOMIC DNA]</scope>
    <source>
        <strain evidence="12">ATCC 20868 / MF5171</strain>
    </source>
</reference>
<evidence type="ECO:0000256" key="7">
    <source>
        <dbReference type="ARBA" id="ARBA00023136"/>
    </source>
</evidence>
<dbReference type="Pfam" id="PF02434">
    <property type="entry name" value="Fringe"/>
    <property type="match status" value="1"/>
</dbReference>
<evidence type="ECO:0000256" key="3">
    <source>
        <dbReference type="ARBA" id="ARBA00022679"/>
    </source>
</evidence>
<evidence type="ECO:0000256" key="6">
    <source>
        <dbReference type="ARBA" id="ARBA00022989"/>
    </source>
</evidence>
<dbReference type="HOGENOM" id="CLU_024640_1_0_1"/>
<dbReference type="STRING" id="1116229.S3DDF1"/>
<evidence type="ECO:0000259" key="10">
    <source>
        <dbReference type="Pfam" id="PF02434"/>
    </source>
</evidence>
<organism evidence="11 12">
    <name type="scientific">Glarea lozoyensis (strain ATCC 20868 / MF5171)</name>
    <dbReference type="NCBI Taxonomy" id="1116229"/>
    <lineage>
        <taxon>Eukaryota</taxon>
        <taxon>Fungi</taxon>
        <taxon>Dikarya</taxon>
        <taxon>Ascomycota</taxon>
        <taxon>Pezizomycotina</taxon>
        <taxon>Leotiomycetes</taxon>
        <taxon>Helotiales</taxon>
        <taxon>Helotiaceae</taxon>
        <taxon>Glarea</taxon>
    </lineage>
</organism>
<keyword evidence="12" id="KW-1185">Reference proteome</keyword>
<dbReference type="InterPro" id="IPR003378">
    <property type="entry name" value="Fringe-like_glycosylTrfase"/>
</dbReference>
<dbReference type="GO" id="GO:0016020">
    <property type="term" value="C:membrane"/>
    <property type="evidence" value="ECO:0007669"/>
    <property type="project" value="UniProtKB-SubCell"/>
</dbReference>
<evidence type="ECO:0000256" key="9">
    <source>
        <dbReference type="SAM" id="Phobius"/>
    </source>
</evidence>
<evidence type="ECO:0000256" key="2">
    <source>
        <dbReference type="ARBA" id="ARBA00022676"/>
    </source>
</evidence>
<name>S3DDF1_GLAL2</name>
<dbReference type="EMBL" id="KE145366">
    <property type="protein sequence ID" value="EPE30016.1"/>
    <property type="molecule type" value="Genomic_DNA"/>
</dbReference>
<feature type="transmembrane region" description="Helical" evidence="9">
    <location>
        <begin position="12"/>
        <end position="31"/>
    </location>
</feature>
<evidence type="ECO:0000256" key="8">
    <source>
        <dbReference type="ARBA" id="ARBA00037847"/>
    </source>
</evidence>
<dbReference type="Gene3D" id="3.90.550.50">
    <property type="match status" value="1"/>
</dbReference>
<feature type="domain" description="Fringe-like glycosyltransferase" evidence="10">
    <location>
        <begin position="202"/>
        <end position="329"/>
    </location>
</feature>
<dbReference type="KEGG" id="glz:GLAREA_13064"/>
<dbReference type="GeneID" id="19472104"/>
<keyword evidence="7 9" id="KW-0472">Membrane</keyword>